<keyword evidence="1" id="KW-0175">Coiled coil</keyword>
<dbReference type="GO" id="GO:0005085">
    <property type="term" value="F:guanyl-nucleotide exchange factor activity"/>
    <property type="evidence" value="ECO:0007669"/>
    <property type="project" value="InterPro"/>
</dbReference>
<dbReference type="InterPro" id="IPR003123">
    <property type="entry name" value="VPS9"/>
</dbReference>
<proteinExistence type="predicted"/>
<evidence type="ECO:0000313" key="4">
    <source>
        <dbReference type="Proteomes" id="UP000014680"/>
    </source>
</evidence>
<dbReference type="OMA" id="MECPSIK"/>
<evidence type="ECO:0000259" key="2">
    <source>
        <dbReference type="PROSITE" id="PS51205"/>
    </source>
</evidence>
<feature type="domain" description="VPS9" evidence="2">
    <location>
        <begin position="367"/>
        <end position="504"/>
    </location>
</feature>
<dbReference type="PANTHER" id="PTHR23101">
    <property type="entry name" value="RAB GDP/GTP EXCHANGE FACTOR"/>
    <property type="match status" value="1"/>
</dbReference>
<dbReference type="OrthoDB" id="300289at2759"/>
<dbReference type="KEGG" id="eiv:EIN_430760"/>
<dbReference type="PROSITE" id="PS51205">
    <property type="entry name" value="VPS9"/>
    <property type="match status" value="1"/>
</dbReference>
<protein>
    <recommendedName>
        <fullName evidence="2">VPS9 domain-containing protein</fullName>
    </recommendedName>
</protein>
<dbReference type="InterPro" id="IPR045046">
    <property type="entry name" value="Vps9-like"/>
</dbReference>
<name>A0A0A1UFA2_ENTIV</name>
<dbReference type="VEuPathDB" id="AmoebaDB:EIN_430760"/>
<dbReference type="GO" id="GO:0016192">
    <property type="term" value="P:vesicle-mediated transport"/>
    <property type="evidence" value="ECO:0007669"/>
    <property type="project" value="InterPro"/>
</dbReference>
<dbReference type="GO" id="GO:0030139">
    <property type="term" value="C:endocytic vesicle"/>
    <property type="evidence" value="ECO:0007669"/>
    <property type="project" value="TreeGrafter"/>
</dbReference>
<dbReference type="Pfam" id="PF02204">
    <property type="entry name" value="VPS9"/>
    <property type="match status" value="1"/>
</dbReference>
<dbReference type="Proteomes" id="UP000014680">
    <property type="component" value="Unassembled WGS sequence"/>
</dbReference>
<dbReference type="EMBL" id="KB206168">
    <property type="protein sequence ID" value="ELP95270.1"/>
    <property type="molecule type" value="Genomic_DNA"/>
</dbReference>
<dbReference type="GO" id="GO:0005829">
    <property type="term" value="C:cytosol"/>
    <property type="evidence" value="ECO:0007669"/>
    <property type="project" value="TreeGrafter"/>
</dbReference>
<dbReference type="SUPFAM" id="SSF109993">
    <property type="entry name" value="VPS9 domain"/>
    <property type="match status" value="1"/>
</dbReference>
<organism evidence="3 4">
    <name type="scientific">Entamoeba invadens IP1</name>
    <dbReference type="NCBI Taxonomy" id="370355"/>
    <lineage>
        <taxon>Eukaryota</taxon>
        <taxon>Amoebozoa</taxon>
        <taxon>Evosea</taxon>
        <taxon>Archamoebae</taxon>
        <taxon>Mastigamoebida</taxon>
        <taxon>Entamoebidae</taxon>
        <taxon>Entamoeba</taxon>
    </lineage>
</organism>
<dbReference type="Gene3D" id="1.20.1050.80">
    <property type="entry name" value="VPS9 domain"/>
    <property type="match status" value="1"/>
</dbReference>
<accession>A0A0A1UFA2</accession>
<sequence>MSTTPQTWKKTETPVSGSLSPPVEIDFRSKIPFEQVFEELMVSFAKQFYMPYIPVSKISNTKEINSSPEIHHLLSDKIGLQAVVTCLEHGFTLTLPLMPLTITPEFLLTHMIKKHPSEQHFVTFNGLYGKITDTAIALFADQTPKNPWKTMPDLFHSFPDHFYANLKDPNVLMRREREIQILGESPLQTPFGEMSVIFIDSPLIYNGCSWGWVNDKLLPGFLWIEKPTVTPRLDPPSPHNDKTLPEKVTPKWYLYPTEPIEHSGNLFLQRFNDKRMSGICKHFETLLSQYSNVSATLEIKEKGIFMRNVIDKTLSKIQQHELWKDFPEHAETVTNCLETIFTSSLYEKLWPPSYENNPKEKLPVECRDKDKRLEEMILSRQFIKPQNIGLEFIEHDEDSVVEEVGSIVREVNMKRSPGEKLKIFQCVKDIIETIVFHFIHKNDKEIAVKLLSFVLLKSNVPFLHSNLQYIKEFHVIKNEPVTLTLEFFDAALRYLATLGFDKLNIPKQDYDVLFSRAKKKTLNPIAFSDYYAETPLHYNRKEIIPKLLEMKPEDLSKDDLDVLLKEFKTAMRENRELKKRIDAKKNSEI</sequence>
<evidence type="ECO:0000256" key="1">
    <source>
        <dbReference type="SAM" id="Coils"/>
    </source>
</evidence>
<reference evidence="3 4" key="1">
    <citation type="submission" date="2012-10" db="EMBL/GenBank/DDBJ databases">
        <authorList>
            <person name="Zafar N."/>
            <person name="Inman J."/>
            <person name="Hall N."/>
            <person name="Lorenzi H."/>
            <person name="Caler E."/>
        </authorList>
    </citation>
    <scope>NUCLEOTIDE SEQUENCE [LARGE SCALE GENOMIC DNA]</scope>
    <source>
        <strain evidence="3 4">IP1</strain>
    </source>
</reference>
<dbReference type="PANTHER" id="PTHR23101:SF25">
    <property type="entry name" value="GTPASE-ACTIVATING PROTEIN AND VPS9 DOMAIN-CONTAINING PROTEIN 1"/>
    <property type="match status" value="1"/>
</dbReference>
<dbReference type="GO" id="GO:0031267">
    <property type="term" value="F:small GTPase binding"/>
    <property type="evidence" value="ECO:0007669"/>
    <property type="project" value="TreeGrafter"/>
</dbReference>
<evidence type="ECO:0000313" key="3">
    <source>
        <dbReference type="EMBL" id="ELP95270.1"/>
    </source>
</evidence>
<keyword evidence="4" id="KW-1185">Reference proteome</keyword>
<feature type="coiled-coil region" evidence="1">
    <location>
        <begin position="560"/>
        <end position="587"/>
    </location>
</feature>
<dbReference type="RefSeq" id="XP_004262041.1">
    <property type="nucleotide sequence ID" value="XM_004261993.1"/>
</dbReference>
<dbReference type="InterPro" id="IPR037191">
    <property type="entry name" value="VPS9_dom_sf"/>
</dbReference>
<dbReference type="GeneID" id="14894148"/>
<gene>
    <name evidence="3" type="ORF">EIN_430760</name>
</gene>
<dbReference type="AlphaFoldDB" id="A0A0A1UFA2"/>